<accession>A0ABU6C4M6</accession>
<dbReference type="PANTHER" id="PTHR23026:SF90">
    <property type="entry name" value="IODOTYROSINE DEIODINASE 1"/>
    <property type="match status" value="1"/>
</dbReference>
<keyword evidence="7" id="KW-1185">Reference proteome</keyword>
<dbReference type="RefSeq" id="WP_324766601.1">
    <property type="nucleotide sequence ID" value="NZ_BAAATS010000023.1"/>
</dbReference>
<dbReference type="PANTHER" id="PTHR23026">
    <property type="entry name" value="NADPH NITROREDUCTASE"/>
    <property type="match status" value="1"/>
</dbReference>
<keyword evidence="1" id="KW-0285">Flavoprotein</keyword>
<dbReference type="Gene3D" id="3.40.109.10">
    <property type="entry name" value="NADH Oxidase"/>
    <property type="match status" value="1"/>
</dbReference>
<evidence type="ECO:0000313" key="6">
    <source>
        <dbReference type="EMBL" id="MEB3959619.1"/>
    </source>
</evidence>
<protein>
    <submittedName>
        <fullName evidence="6">Nitroreductase family protein</fullName>
    </submittedName>
</protein>
<keyword evidence="2" id="KW-0288">FMN</keyword>
<dbReference type="Proteomes" id="UP001352223">
    <property type="component" value="Unassembled WGS sequence"/>
</dbReference>
<name>A0ABU6C4M6_9ACTN</name>
<evidence type="ECO:0000256" key="3">
    <source>
        <dbReference type="ARBA" id="ARBA00023002"/>
    </source>
</evidence>
<evidence type="ECO:0000259" key="5">
    <source>
        <dbReference type="Pfam" id="PF14512"/>
    </source>
</evidence>
<dbReference type="InterPro" id="IPR000415">
    <property type="entry name" value="Nitroreductase-like"/>
</dbReference>
<feature type="transmembrane region" description="Helical" evidence="4">
    <location>
        <begin position="12"/>
        <end position="37"/>
    </location>
</feature>
<dbReference type="EMBL" id="JAOZYB010000022">
    <property type="protein sequence ID" value="MEB3959619.1"/>
    <property type="molecule type" value="Genomic_DNA"/>
</dbReference>
<comment type="caution">
    <text evidence="6">The sequence shown here is derived from an EMBL/GenBank/DDBJ whole genome shotgun (WGS) entry which is preliminary data.</text>
</comment>
<organism evidence="6 7">
    <name type="scientific">Streptomyces kunmingensis</name>
    <dbReference type="NCBI Taxonomy" id="68225"/>
    <lineage>
        <taxon>Bacteria</taxon>
        <taxon>Bacillati</taxon>
        <taxon>Actinomycetota</taxon>
        <taxon>Actinomycetes</taxon>
        <taxon>Kitasatosporales</taxon>
        <taxon>Streptomycetaceae</taxon>
        <taxon>Streptomyces</taxon>
    </lineage>
</organism>
<feature type="transmembrane region" description="Helical" evidence="4">
    <location>
        <begin position="43"/>
        <end position="66"/>
    </location>
</feature>
<dbReference type="InterPro" id="IPR029478">
    <property type="entry name" value="TM1586_NiRdase"/>
</dbReference>
<feature type="domain" description="Putative nitroreductase TM1586" evidence="5">
    <location>
        <begin position="88"/>
        <end position="319"/>
    </location>
</feature>
<dbReference type="SUPFAM" id="SSF55469">
    <property type="entry name" value="FMN-dependent nitroreductase-like"/>
    <property type="match status" value="2"/>
</dbReference>
<evidence type="ECO:0000256" key="1">
    <source>
        <dbReference type="ARBA" id="ARBA00022630"/>
    </source>
</evidence>
<proteinExistence type="predicted"/>
<reference evidence="6 7" key="1">
    <citation type="submission" date="2022-10" db="EMBL/GenBank/DDBJ databases">
        <authorList>
            <person name="Xie J."/>
            <person name="Shen N."/>
        </authorList>
    </citation>
    <scope>NUCLEOTIDE SEQUENCE [LARGE SCALE GENOMIC DNA]</scope>
    <source>
        <strain evidence="6 7">DSM 41681</strain>
    </source>
</reference>
<sequence>MLLRLKIRLQFTGWLQYIPTAVAGAGLLVLSAPGALISAWHALLFWTPFCMGTLLLAVAAFDVTMVKLRLRPKERIPSAPDGLDDLDLIRSRRSCRSFQDRYLTTEHRQELARAMREYTQPDRLIGTGAVRLEYFTAPLTVWPTVGAREFVVAITPHVYDRLAIIDVARSLHKVVLRATRMGVATCWIGQGADQTSVQRHLGNRFDPKRDHVLCVCAVGYRSRFKPLTVRLIERVQRRRLSVTSLFFADAGFKQALPIDAAPFSAYERCFELCQWAPSALNSQTTRCTAVTDNTGRALARLDFHTATASRHYAPVALGIWCATWEAGCEALGIKGSFRALSQSERGVGEAPSLPRYDVSWIAITPT</sequence>
<keyword evidence="3" id="KW-0560">Oxidoreductase</keyword>
<keyword evidence="4" id="KW-1133">Transmembrane helix</keyword>
<keyword evidence="4" id="KW-0472">Membrane</keyword>
<evidence type="ECO:0000256" key="4">
    <source>
        <dbReference type="SAM" id="Phobius"/>
    </source>
</evidence>
<dbReference type="Pfam" id="PF14512">
    <property type="entry name" value="TM1586_NiRdase"/>
    <property type="match status" value="1"/>
</dbReference>
<evidence type="ECO:0000313" key="7">
    <source>
        <dbReference type="Proteomes" id="UP001352223"/>
    </source>
</evidence>
<gene>
    <name evidence="6" type="ORF">OKJ48_05045</name>
</gene>
<evidence type="ECO:0000256" key="2">
    <source>
        <dbReference type="ARBA" id="ARBA00022643"/>
    </source>
</evidence>
<dbReference type="InterPro" id="IPR050627">
    <property type="entry name" value="Nitroreductase/BluB"/>
</dbReference>
<keyword evidence="4" id="KW-0812">Transmembrane</keyword>